<accession>A0A9W9ARH8</accession>
<comment type="caution">
    <text evidence="1">The sequence shown here is derived from an EMBL/GenBank/DDBJ whole genome shotgun (WGS) entry which is preliminary data.</text>
</comment>
<evidence type="ECO:0008006" key="3">
    <source>
        <dbReference type="Google" id="ProtNLM"/>
    </source>
</evidence>
<protein>
    <recommendedName>
        <fullName evidence="3">Fungal-type protein kinase domain-containing protein</fullName>
    </recommendedName>
</protein>
<dbReference type="AlphaFoldDB" id="A0A9W9ARH8"/>
<evidence type="ECO:0000313" key="2">
    <source>
        <dbReference type="Proteomes" id="UP001150238"/>
    </source>
</evidence>
<dbReference type="Proteomes" id="UP001150238">
    <property type="component" value="Unassembled WGS sequence"/>
</dbReference>
<reference evidence="1" key="2">
    <citation type="journal article" date="2023" name="Proc. Natl. Acad. Sci. U.S.A.">
        <title>A global phylogenomic analysis of the shiitake genus Lentinula.</title>
        <authorList>
            <person name="Sierra-Patev S."/>
            <person name="Min B."/>
            <person name="Naranjo-Ortiz M."/>
            <person name="Looney B."/>
            <person name="Konkel Z."/>
            <person name="Slot J.C."/>
            <person name="Sakamoto Y."/>
            <person name="Steenwyk J.L."/>
            <person name="Rokas A."/>
            <person name="Carro J."/>
            <person name="Camarero S."/>
            <person name="Ferreira P."/>
            <person name="Molpeceres G."/>
            <person name="Ruiz-Duenas F.J."/>
            <person name="Serrano A."/>
            <person name="Henrissat B."/>
            <person name="Drula E."/>
            <person name="Hughes K.W."/>
            <person name="Mata J.L."/>
            <person name="Ishikawa N.K."/>
            <person name="Vargas-Isla R."/>
            <person name="Ushijima S."/>
            <person name="Smith C.A."/>
            <person name="Donoghue J."/>
            <person name="Ahrendt S."/>
            <person name="Andreopoulos W."/>
            <person name="He G."/>
            <person name="LaButti K."/>
            <person name="Lipzen A."/>
            <person name="Ng V."/>
            <person name="Riley R."/>
            <person name="Sandor L."/>
            <person name="Barry K."/>
            <person name="Martinez A.T."/>
            <person name="Xiao Y."/>
            <person name="Gibbons J.G."/>
            <person name="Terashima K."/>
            <person name="Grigoriev I.V."/>
            <person name="Hibbett D."/>
        </authorList>
    </citation>
    <scope>NUCLEOTIDE SEQUENCE</scope>
    <source>
        <strain evidence="1">Sp2 HRB7682 ss15</strain>
    </source>
</reference>
<name>A0A9W9ARH8_9AGAR</name>
<gene>
    <name evidence="1" type="ORF">C8J55DRAFT_558005</name>
</gene>
<organism evidence="1 2">
    <name type="scientific">Lentinula lateritia</name>
    <dbReference type="NCBI Taxonomy" id="40482"/>
    <lineage>
        <taxon>Eukaryota</taxon>
        <taxon>Fungi</taxon>
        <taxon>Dikarya</taxon>
        <taxon>Basidiomycota</taxon>
        <taxon>Agaricomycotina</taxon>
        <taxon>Agaricomycetes</taxon>
        <taxon>Agaricomycetidae</taxon>
        <taxon>Agaricales</taxon>
        <taxon>Marasmiineae</taxon>
        <taxon>Omphalotaceae</taxon>
        <taxon>Lentinula</taxon>
    </lineage>
</organism>
<evidence type="ECO:0000313" key="1">
    <source>
        <dbReference type="EMBL" id="KAJ4488968.1"/>
    </source>
</evidence>
<proteinExistence type="predicted"/>
<reference evidence="1" key="1">
    <citation type="submission" date="2022-08" db="EMBL/GenBank/DDBJ databases">
        <authorList>
            <consortium name="DOE Joint Genome Institute"/>
            <person name="Min B."/>
            <person name="Riley R."/>
            <person name="Sierra-Patev S."/>
            <person name="Naranjo-Ortiz M."/>
            <person name="Looney B."/>
            <person name="Konkel Z."/>
            <person name="Slot J.C."/>
            <person name="Sakamoto Y."/>
            <person name="Steenwyk J.L."/>
            <person name="Rokas A."/>
            <person name="Carro J."/>
            <person name="Camarero S."/>
            <person name="Ferreira P."/>
            <person name="Molpeceres G."/>
            <person name="Ruiz-Duenas F.J."/>
            <person name="Serrano A."/>
            <person name="Henrissat B."/>
            <person name="Drula E."/>
            <person name="Hughes K.W."/>
            <person name="Mata J.L."/>
            <person name="Ishikawa N.K."/>
            <person name="Vargas-Isla R."/>
            <person name="Ushijima S."/>
            <person name="Smith C.A."/>
            <person name="Ahrendt S."/>
            <person name="Andreopoulos W."/>
            <person name="He G."/>
            <person name="Labutti K."/>
            <person name="Lipzen A."/>
            <person name="Ng V."/>
            <person name="Sandor L."/>
            <person name="Barry K."/>
            <person name="Martinez A.T."/>
            <person name="Xiao Y."/>
            <person name="Gibbons J.G."/>
            <person name="Terashima K."/>
            <person name="Hibbett D.S."/>
            <person name="Grigoriev I.V."/>
        </authorList>
    </citation>
    <scope>NUCLEOTIDE SEQUENCE</scope>
    <source>
        <strain evidence="1">Sp2 HRB7682 ss15</strain>
    </source>
</reference>
<dbReference type="Pfam" id="PF20414">
    <property type="entry name" value="DUF6698"/>
    <property type="match status" value="1"/>
</dbReference>
<sequence>MFIDIPSIEIAVLRSLNNDSKEDTDKPDVPLLKSWAKLLSICPALGSLLENASTVKGQMKYEDALEKISRSVAAREHHTGSIRDRILDWIDLKEDEENGFKSLKLVSKSRRDPRFSDKLENGETPMLSSNGPAFLYDEYEACDNDPESGLFLGSLLYRVFCAIFFGPSTVMDGKFKKNSIADRNGMRCITGRHIAYAAVQTRFALSTNDKWNHDKDYFIYSEFYQDIVDYFESDPEDEVVVNVLKS</sequence>
<dbReference type="EMBL" id="JANVFS010000008">
    <property type="protein sequence ID" value="KAJ4488968.1"/>
    <property type="molecule type" value="Genomic_DNA"/>
</dbReference>
<dbReference type="InterPro" id="IPR046521">
    <property type="entry name" value="DUF6698"/>
</dbReference>